<evidence type="ECO:0000313" key="2">
    <source>
        <dbReference type="Proteomes" id="UP000000818"/>
    </source>
</evidence>
<reference evidence="1 2" key="1">
    <citation type="journal article" date="2002" name="Proc. Natl. Acad. Sci. U.S.A.">
        <title>Complete genome sequence of Clostridium perfringens, an anaerobic flesh-eater.</title>
        <authorList>
            <person name="Shimizu T."/>
            <person name="Ohtani K."/>
            <person name="Hirakawa H."/>
            <person name="Ohshima K."/>
            <person name="Yamashita A."/>
            <person name="Shiba T."/>
            <person name="Ogasawara N."/>
            <person name="Hattori M."/>
            <person name="Kuhara S."/>
            <person name="Hayashi H."/>
        </authorList>
    </citation>
    <scope>NUCLEOTIDE SEQUENCE [LARGE SCALE GENOMIC DNA]</scope>
    <source>
        <strain evidence="2">13 / Type A</strain>
    </source>
</reference>
<protein>
    <submittedName>
        <fullName evidence="1">Uncharacterized protein</fullName>
    </submittedName>
</protein>
<dbReference type="Proteomes" id="UP000000818">
    <property type="component" value="Chromosome"/>
</dbReference>
<organism evidence="1 2">
    <name type="scientific">Clostridium perfringens (strain 13 / Type A)</name>
    <dbReference type="NCBI Taxonomy" id="195102"/>
    <lineage>
        <taxon>Bacteria</taxon>
        <taxon>Bacillati</taxon>
        <taxon>Bacillota</taxon>
        <taxon>Clostridia</taxon>
        <taxon>Eubacteriales</taxon>
        <taxon>Clostridiaceae</taxon>
        <taxon>Clostridium</taxon>
    </lineage>
</organism>
<evidence type="ECO:0000313" key="1">
    <source>
        <dbReference type="EMBL" id="BAB80479.1"/>
    </source>
</evidence>
<proteinExistence type="predicted"/>
<sequence length="50" mass="5894">MLYQNIKIKLKNSMKRISRLTLEFKSSANSSNYLNMFISFIIIYFLDAAI</sequence>
<dbReference type="KEGG" id="cpe:CPE0773"/>
<gene>
    <name evidence="1" type="ordered locus">CPE0773</name>
</gene>
<dbReference type="HOGENOM" id="CLU_3116427_0_0_9"/>
<dbReference type="EMBL" id="BA000016">
    <property type="protein sequence ID" value="BAB80479.1"/>
    <property type="molecule type" value="Genomic_DNA"/>
</dbReference>
<accession>Q8XMB6</accession>
<name>Q8XMB6_CLOPE</name>
<dbReference type="AlphaFoldDB" id="Q8XMB6"/>